<feature type="region of interest" description="Disordered" evidence="1">
    <location>
        <begin position="28"/>
        <end position="55"/>
    </location>
</feature>
<name>A0A9D5CZD3_9LILI</name>
<gene>
    <name evidence="2" type="ORF">J5N97_010571</name>
</gene>
<dbReference type="PANTHER" id="PTHR34940:SF4">
    <property type="entry name" value="OS02G0581100 PROTEIN"/>
    <property type="match status" value="1"/>
</dbReference>
<protein>
    <recommendedName>
        <fullName evidence="4">Photosystem II 5 kDa protein, chloroplastic</fullName>
    </recommendedName>
</protein>
<dbReference type="EMBL" id="JAGGNH010000002">
    <property type="protein sequence ID" value="KAJ0982316.1"/>
    <property type="molecule type" value="Genomic_DNA"/>
</dbReference>
<reference evidence="2" key="2">
    <citation type="journal article" date="2022" name="Hortic Res">
        <title>The genome of Dioscorea zingiberensis sheds light on the biosynthesis, origin and evolution of the medicinally important diosgenin saponins.</title>
        <authorList>
            <person name="Li Y."/>
            <person name="Tan C."/>
            <person name="Li Z."/>
            <person name="Guo J."/>
            <person name="Li S."/>
            <person name="Chen X."/>
            <person name="Wang C."/>
            <person name="Dai X."/>
            <person name="Yang H."/>
            <person name="Song W."/>
            <person name="Hou L."/>
            <person name="Xu J."/>
            <person name="Tong Z."/>
            <person name="Xu A."/>
            <person name="Yuan X."/>
            <person name="Wang W."/>
            <person name="Yang Q."/>
            <person name="Chen L."/>
            <person name="Sun Z."/>
            <person name="Wang K."/>
            <person name="Pan B."/>
            <person name="Chen J."/>
            <person name="Bao Y."/>
            <person name="Liu F."/>
            <person name="Qi X."/>
            <person name="Gang D.R."/>
            <person name="Wen J."/>
            <person name="Li J."/>
        </authorList>
    </citation>
    <scope>NUCLEOTIDE SEQUENCE</scope>
    <source>
        <strain evidence="2">Dzin_1.0</strain>
    </source>
</reference>
<dbReference type="PANTHER" id="PTHR34940">
    <property type="entry name" value="PHOTOSYSTEM II 5 KDA PROTEIN, CHLOROPLASTIC"/>
    <property type="match status" value="1"/>
</dbReference>
<accession>A0A9D5CZD3</accession>
<proteinExistence type="predicted"/>
<reference evidence="2" key="1">
    <citation type="submission" date="2021-03" db="EMBL/GenBank/DDBJ databases">
        <authorList>
            <person name="Li Z."/>
            <person name="Yang C."/>
        </authorList>
    </citation>
    <scope>NUCLEOTIDE SEQUENCE</scope>
    <source>
        <strain evidence="2">Dzin_1.0</strain>
        <tissue evidence="2">Leaf</tissue>
    </source>
</reference>
<organism evidence="2 3">
    <name type="scientific">Dioscorea zingiberensis</name>
    <dbReference type="NCBI Taxonomy" id="325984"/>
    <lineage>
        <taxon>Eukaryota</taxon>
        <taxon>Viridiplantae</taxon>
        <taxon>Streptophyta</taxon>
        <taxon>Embryophyta</taxon>
        <taxon>Tracheophyta</taxon>
        <taxon>Spermatophyta</taxon>
        <taxon>Magnoliopsida</taxon>
        <taxon>Liliopsida</taxon>
        <taxon>Dioscoreales</taxon>
        <taxon>Dioscoreaceae</taxon>
        <taxon>Dioscorea</taxon>
    </lineage>
</organism>
<dbReference type="InterPro" id="IPR040296">
    <property type="entry name" value="PSBT"/>
</dbReference>
<dbReference type="OrthoDB" id="686716at2759"/>
<dbReference type="Proteomes" id="UP001085076">
    <property type="component" value="Miscellaneous, Linkage group lg02"/>
</dbReference>
<dbReference type="AlphaFoldDB" id="A0A9D5CZD3"/>
<evidence type="ECO:0000313" key="2">
    <source>
        <dbReference type="EMBL" id="KAJ0982316.1"/>
    </source>
</evidence>
<evidence type="ECO:0000256" key="1">
    <source>
        <dbReference type="SAM" id="MobiDB-lite"/>
    </source>
</evidence>
<sequence length="112" mass="11838">MASLTMMASFVGGVTAAKRPWNNHRRSLAVPKAQSQDATKNTYNETGDNHINNSNNNGRRAVMFAAAAAAICAAGSRPSAVLADEPRPGTPEAKKVYAPVCVTMPTARVCHK</sequence>
<evidence type="ECO:0000313" key="3">
    <source>
        <dbReference type="Proteomes" id="UP001085076"/>
    </source>
</evidence>
<evidence type="ECO:0008006" key="4">
    <source>
        <dbReference type="Google" id="ProtNLM"/>
    </source>
</evidence>
<comment type="caution">
    <text evidence="2">The sequence shown here is derived from an EMBL/GenBank/DDBJ whole genome shotgun (WGS) entry which is preliminary data.</text>
</comment>
<keyword evidence="3" id="KW-1185">Reference proteome</keyword>
<feature type="compositionally biased region" description="Polar residues" evidence="1">
    <location>
        <begin position="33"/>
        <end position="46"/>
    </location>
</feature>